<name>A0AA95AGH2_RHIRH</name>
<accession>A0AA95AGH2</accession>
<comment type="caution">
    <text evidence="1">The sequence shown here is derived from an EMBL/GenBank/DDBJ whole genome shotgun (WGS) entry which is preliminary data.</text>
</comment>
<proteinExistence type="predicted"/>
<dbReference type="AlphaFoldDB" id="A0AA95AGH2"/>
<organism evidence="1 2">
    <name type="scientific">Rhizobium rhizogenes</name>
    <name type="common">Agrobacterium rhizogenes</name>
    <dbReference type="NCBI Taxonomy" id="359"/>
    <lineage>
        <taxon>Bacteria</taxon>
        <taxon>Pseudomonadati</taxon>
        <taxon>Pseudomonadota</taxon>
        <taxon>Alphaproteobacteria</taxon>
        <taxon>Hyphomicrobiales</taxon>
        <taxon>Rhizobiaceae</taxon>
        <taxon>Rhizobium/Agrobacterium group</taxon>
        <taxon>Rhizobium</taxon>
    </lineage>
</organism>
<dbReference type="EMBL" id="SGOB01000007">
    <property type="protein sequence ID" value="TRA85482.1"/>
    <property type="molecule type" value="Genomic_DNA"/>
</dbReference>
<evidence type="ECO:0000313" key="1">
    <source>
        <dbReference type="EMBL" id="TRA85482.1"/>
    </source>
</evidence>
<dbReference type="Proteomes" id="UP000320858">
    <property type="component" value="Unassembled WGS sequence"/>
</dbReference>
<protein>
    <recommendedName>
        <fullName evidence="3">DUF2833 domain-containing protein</fullName>
    </recommendedName>
</protein>
<gene>
    <name evidence="1" type="ORF">EXN24_23655</name>
</gene>
<evidence type="ECO:0000313" key="2">
    <source>
        <dbReference type="Proteomes" id="UP000320858"/>
    </source>
</evidence>
<sequence>MKRKPPPSTTRLEVRPSVPDDVTYLAPRLRMADLESLVACASPSAEVSLARGLQHSDICLTALDDEGLPVVMFGTVPYRQDSTVGNLWFLSADDLRTDAERLTATANHHVEIFHGKYPILSSFMDCRDRSRERMLQRCGFDFGKIAKSPSGHNFQEAFKIRSAACVIQ</sequence>
<reference evidence="1 2" key="1">
    <citation type="journal article" date="2019" name="Appl. Microbiol. Biotechnol.">
        <title>Differential efficiency of wild type rhizogenic strains for rol gene transformation of plants.</title>
        <authorList>
            <person name="Desmet S."/>
            <person name="De Keyser E."/>
            <person name="Van Vaerenbergh J."/>
            <person name="Baeyen S."/>
            <person name="Van Huylenbroeck J."/>
            <person name="Geelen D."/>
            <person name="Dhooghe E."/>
        </authorList>
    </citation>
    <scope>NUCLEOTIDE SEQUENCE [LARGE SCALE GENOMIC DNA]</scope>
    <source>
        <strain evidence="1 2">B 4.1</strain>
    </source>
</reference>
<dbReference type="RefSeq" id="WP_142851586.1">
    <property type="nucleotide sequence ID" value="NZ_SGOB01000007.1"/>
</dbReference>
<evidence type="ECO:0008006" key="3">
    <source>
        <dbReference type="Google" id="ProtNLM"/>
    </source>
</evidence>